<name>A0A0G4PCC0_PENC3</name>
<feature type="compositionally biased region" description="Acidic residues" evidence="1">
    <location>
        <begin position="78"/>
        <end position="92"/>
    </location>
</feature>
<dbReference type="AlphaFoldDB" id="A0A0G4PCC0"/>
<feature type="region of interest" description="Disordered" evidence="1">
    <location>
        <begin position="76"/>
        <end position="114"/>
    </location>
</feature>
<feature type="region of interest" description="Disordered" evidence="1">
    <location>
        <begin position="1"/>
        <end position="51"/>
    </location>
</feature>
<dbReference type="Proteomes" id="UP000053732">
    <property type="component" value="Unassembled WGS sequence"/>
</dbReference>
<keyword evidence="3" id="KW-1185">Reference proteome</keyword>
<organism evidence="2 3">
    <name type="scientific">Penicillium camemberti (strain FM 013)</name>
    <dbReference type="NCBI Taxonomy" id="1429867"/>
    <lineage>
        <taxon>Eukaryota</taxon>
        <taxon>Fungi</taxon>
        <taxon>Dikarya</taxon>
        <taxon>Ascomycota</taxon>
        <taxon>Pezizomycotina</taxon>
        <taxon>Eurotiomycetes</taxon>
        <taxon>Eurotiomycetidae</taxon>
        <taxon>Eurotiales</taxon>
        <taxon>Aspergillaceae</taxon>
        <taxon>Penicillium</taxon>
    </lineage>
</organism>
<proteinExistence type="predicted"/>
<sequence>MPPKRKSTDSTASGAKKSKGPATNPEVDVETERALDKRWAPVSVSRNTDSEFRLRTRDPVNAFTYICLGCAPWKTERNEDESEDEDEEDEESIEQKKKDDAEADDATTLKPASEHPGEKWIFTNAGVAKWIMLKQGTAVRDPDNFDMHIYNDFFGYAIMELVENLFLDFDEAAGDWKMQWAICEATALYFQMDAIMPMVGCEDGDTVNEMFVAFAIMFLTMLATLKRNGLLKSDSEVKNIGAIMGLFIRFMVDVEEYGINWEGEYAYIEAYAAKHDITIHGLNHERYEKPSGETVELPEATANSNDPWGWKKTLASLKKNNDGRMGGDSKDITSWTPAERKKVAFDKKDPISRSAMTHIKNGRIMEMGG</sequence>
<accession>A0A0G4PCC0</accession>
<gene>
    <name evidence="2" type="ORF">PCAMFM013_S010g000390</name>
</gene>
<dbReference type="EMBL" id="HG793143">
    <property type="protein sequence ID" value="CRL23952.1"/>
    <property type="molecule type" value="Genomic_DNA"/>
</dbReference>
<feature type="compositionally biased region" description="Basic and acidic residues" evidence="1">
    <location>
        <begin position="30"/>
        <end position="39"/>
    </location>
</feature>
<evidence type="ECO:0000256" key="1">
    <source>
        <dbReference type="SAM" id="MobiDB-lite"/>
    </source>
</evidence>
<evidence type="ECO:0000313" key="3">
    <source>
        <dbReference type="Proteomes" id="UP000053732"/>
    </source>
</evidence>
<evidence type="ECO:0000313" key="2">
    <source>
        <dbReference type="EMBL" id="CRL23952.1"/>
    </source>
</evidence>
<protein>
    <submittedName>
        <fullName evidence="2">Str. FM013</fullName>
    </submittedName>
</protein>
<reference evidence="2 3" key="1">
    <citation type="journal article" date="2014" name="Nat. Commun.">
        <title>Multiple recent horizontal transfers of a large genomic region in cheese making fungi.</title>
        <authorList>
            <person name="Cheeseman K."/>
            <person name="Ropars J."/>
            <person name="Renault P."/>
            <person name="Dupont J."/>
            <person name="Gouzy J."/>
            <person name="Branca A."/>
            <person name="Abraham A.L."/>
            <person name="Ceppi M."/>
            <person name="Conseiller E."/>
            <person name="Debuchy R."/>
            <person name="Malagnac F."/>
            <person name="Goarin A."/>
            <person name="Silar P."/>
            <person name="Lacoste S."/>
            <person name="Sallet E."/>
            <person name="Bensimon A."/>
            <person name="Giraud T."/>
            <person name="Brygoo Y."/>
        </authorList>
    </citation>
    <scope>NUCLEOTIDE SEQUENCE [LARGE SCALE GENOMIC DNA]</scope>
    <source>
        <strain evidence="3">FM 013</strain>
    </source>
</reference>